<evidence type="ECO:0000313" key="1">
    <source>
        <dbReference type="EMBL" id="CAB1443898.1"/>
    </source>
</evidence>
<proteinExistence type="predicted"/>
<accession>A0A9N7V6R0</accession>
<dbReference type="Proteomes" id="UP001153269">
    <property type="component" value="Unassembled WGS sequence"/>
</dbReference>
<evidence type="ECO:0000313" key="2">
    <source>
        <dbReference type="Proteomes" id="UP001153269"/>
    </source>
</evidence>
<organism evidence="1 2">
    <name type="scientific">Pleuronectes platessa</name>
    <name type="common">European plaice</name>
    <dbReference type="NCBI Taxonomy" id="8262"/>
    <lineage>
        <taxon>Eukaryota</taxon>
        <taxon>Metazoa</taxon>
        <taxon>Chordata</taxon>
        <taxon>Craniata</taxon>
        <taxon>Vertebrata</taxon>
        <taxon>Euteleostomi</taxon>
        <taxon>Actinopterygii</taxon>
        <taxon>Neopterygii</taxon>
        <taxon>Teleostei</taxon>
        <taxon>Neoteleostei</taxon>
        <taxon>Acanthomorphata</taxon>
        <taxon>Carangaria</taxon>
        <taxon>Pleuronectiformes</taxon>
        <taxon>Pleuronectoidei</taxon>
        <taxon>Pleuronectidae</taxon>
        <taxon>Pleuronectes</taxon>
    </lineage>
</organism>
<dbReference type="EMBL" id="CADEAL010003223">
    <property type="protein sequence ID" value="CAB1443898.1"/>
    <property type="molecule type" value="Genomic_DNA"/>
</dbReference>
<keyword evidence="2" id="KW-1185">Reference proteome</keyword>
<comment type="caution">
    <text evidence="1">The sequence shown here is derived from an EMBL/GenBank/DDBJ whole genome shotgun (WGS) entry which is preliminary data.</text>
</comment>
<gene>
    <name evidence="1" type="ORF">PLEPLA_LOCUS31614</name>
</gene>
<reference evidence="1" key="1">
    <citation type="submission" date="2020-03" db="EMBL/GenBank/DDBJ databases">
        <authorList>
            <person name="Weist P."/>
        </authorList>
    </citation>
    <scope>NUCLEOTIDE SEQUENCE</scope>
</reference>
<protein>
    <submittedName>
        <fullName evidence="1">Uncharacterized protein</fullName>
    </submittedName>
</protein>
<sequence length="177" mass="19394">MRHSHGLRCRCVLSADIRATGAADRPVARLSHTRRVPVSEVPPACQFNSARLHRLTFYPEVVFCSQRGAGVQTPQLSAAHETLLLGTIQKCDTTKLSLAKVSATLLAVDFYPLHKFPLQILSVMARAHSQFTCSVSRVEIETEGIKQHCRGYAGQRPGLSLQWQGPAGAASLRVPLR</sequence>
<dbReference type="AlphaFoldDB" id="A0A9N7V6R0"/>
<name>A0A9N7V6R0_PLEPL</name>